<evidence type="ECO:0000313" key="2">
    <source>
        <dbReference type="Proteomes" id="UP000703269"/>
    </source>
</evidence>
<comment type="caution">
    <text evidence="1">The sequence shown here is derived from an EMBL/GenBank/DDBJ whole genome shotgun (WGS) entry which is preliminary data.</text>
</comment>
<reference evidence="1 2" key="1">
    <citation type="submission" date="2021-08" db="EMBL/GenBank/DDBJ databases">
        <title>Draft Genome Sequence of Phanerochaete sordida strain YK-624.</title>
        <authorList>
            <person name="Mori T."/>
            <person name="Dohra H."/>
            <person name="Suzuki T."/>
            <person name="Kawagishi H."/>
            <person name="Hirai H."/>
        </authorList>
    </citation>
    <scope>NUCLEOTIDE SEQUENCE [LARGE SCALE GENOMIC DNA]</scope>
    <source>
        <strain evidence="1 2">YK-624</strain>
    </source>
</reference>
<protein>
    <submittedName>
        <fullName evidence="1">Uncharacterized protein</fullName>
    </submittedName>
</protein>
<keyword evidence="2" id="KW-1185">Reference proteome</keyword>
<dbReference type="EMBL" id="BPQB01000069">
    <property type="protein sequence ID" value="GJE97257.1"/>
    <property type="molecule type" value="Genomic_DNA"/>
</dbReference>
<accession>A0A9P3LKH6</accession>
<organism evidence="1 2">
    <name type="scientific">Phanerochaete sordida</name>
    <dbReference type="NCBI Taxonomy" id="48140"/>
    <lineage>
        <taxon>Eukaryota</taxon>
        <taxon>Fungi</taxon>
        <taxon>Dikarya</taxon>
        <taxon>Basidiomycota</taxon>
        <taxon>Agaricomycotina</taxon>
        <taxon>Agaricomycetes</taxon>
        <taxon>Polyporales</taxon>
        <taxon>Phanerochaetaceae</taxon>
        <taxon>Phanerochaete</taxon>
    </lineage>
</organism>
<evidence type="ECO:0000313" key="1">
    <source>
        <dbReference type="EMBL" id="GJE97257.1"/>
    </source>
</evidence>
<sequence>MGSSQVSPLAYTLLRAMNSLALLPAVARRSMRHPCITYAHRYQWHGPAERTTSICSTLQRRRVGWRPES</sequence>
<name>A0A9P3LKH6_9APHY</name>
<gene>
    <name evidence="1" type="ORF">PsYK624_134730</name>
</gene>
<dbReference type="AlphaFoldDB" id="A0A9P3LKH6"/>
<proteinExistence type="predicted"/>
<dbReference type="Proteomes" id="UP000703269">
    <property type="component" value="Unassembled WGS sequence"/>
</dbReference>